<dbReference type="InterPro" id="IPR046350">
    <property type="entry name" value="Cystatin_sf"/>
</dbReference>
<gene>
    <name evidence="2" type="ORF">LITE_LOCUS26214</name>
</gene>
<dbReference type="Proteomes" id="UP001154282">
    <property type="component" value="Unassembled WGS sequence"/>
</dbReference>
<organism evidence="2 3">
    <name type="scientific">Linum tenue</name>
    <dbReference type="NCBI Taxonomy" id="586396"/>
    <lineage>
        <taxon>Eukaryota</taxon>
        <taxon>Viridiplantae</taxon>
        <taxon>Streptophyta</taxon>
        <taxon>Embryophyta</taxon>
        <taxon>Tracheophyta</taxon>
        <taxon>Spermatophyta</taxon>
        <taxon>Magnoliopsida</taxon>
        <taxon>eudicotyledons</taxon>
        <taxon>Gunneridae</taxon>
        <taxon>Pentapetalae</taxon>
        <taxon>rosids</taxon>
        <taxon>fabids</taxon>
        <taxon>Malpighiales</taxon>
        <taxon>Linaceae</taxon>
        <taxon>Linum</taxon>
    </lineage>
</organism>
<proteinExistence type="predicted"/>
<comment type="caution">
    <text evidence="2">The sequence shown here is derived from an EMBL/GenBank/DDBJ whole genome shotgun (WGS) entry which is preliminary data.</text>
</comment>
<dbReference type="EMBL" id="CAMGYJ010000006">
    <property type="protein sequence ID" value="CAI0439599.1"/>
    <property type="molecule type" value="Genomic_DNA"/>
</dbReference>
<keyword evidence="3" id="KW-1185">Reference proteome</keyword>
<dbReference type="PANTHER" id="PTHR31228">
    <property type="entry name" value="CYSTATIN/MONELLIN SUPERFAMILY PROTEIN"/>
    <property type="match status" value="1"/>
</dbReference>
<dbReference type="AlphaFoldDB" id="A0AAV0LYK6"/>
<name>A0AAV0LYK6_9ROSI</name>
<protein>
    <recommendedName>
        <fullName evidence="4">Cystatin domain-containing protein</fullName>
    </recommendedName>
</protein>
<feature type="compositionally biased region" description="Low complexity" evidence="1">
    <location>
        <begin position="15"/>
        <end position="37"/>
    </location>
</feature>
<evidence type="ECO:0000256" key="1">
    <source>
        <dbReference type="SAM" id="MobiDB-lite"/>
    </source>
</evidence>
<reference evidence="2" key="1">
    <citation type="submission" date="2022-08" db="EMBL/GenBank/DDBJ databases">
        <authorList>
            <person name="Gutierrez-Valencia J."/>
        </authorList>
    </citation>
    <scope>NUCLEOTIDE SEQUENCE</scope>
</reference>
<dbReference type="SUPFAM" id="SSF54403">
    <property type="entry name" value="Cystatin/monellin"/>
    <property type="match status" value="1"/>
</dbReference>
<dbReference type="PANTHER" id="PTHR31228:SF25">
    <property type="entry name" value="CYSTATIN-LIKE PROTEIN-RELATED"/>
    <property type="match status" value="1"/>
</dbReference>
<sequence length="249" mass="27356">MDTQQLGSLPLDANPEPSSDGSTPGSGSGSSETGLESVPKKQKVEEASGSSGDEVIADGDGSGGGDEEDEDEEEVEIEWVMPEHPVVWKQKRLKPRIWTPKDEEGMKEMERFYDRVKDSEGFDVGELPPVNIFGSGVLPIDLNHPFHKENVNNCVEYVTGEFNKENKGVSELLAGNIEKANWAPCAGQIYYITFEAIDLLSPDPNASKKIYQAEVYRNVTGGGLSTTVFREKGQKGFIKVKPDRILTYL</sequence>
<evidence type="ECO:0000313" key="3">
    <source>
        <dbReference type="Proteomes" id="UP001154282"/>
    </source>
</evidence>
<evidence type="ECO:0000313" key="2">
    <source>
        <dbReference type="EMBL" id="CAI0439599.1"/>
    </source>
</evidence>
<dbReference type="Gene3D" id="3.10.450.10">
    <property type="match status" value="1"/>
</dbReference>
<feature type="region of interest" description="Disordered" evidence="1">
    <location>
        <begin position="1"/>
        <end position="75"/>
    </location>
</feature>
<evidence type="ECO:0008006" key="4">
    <source>
        <dbReference type="Google" id="ProtNLM"/>
    </source>
</evidence>
<feature type="compositionally biased region" description="Acidic residues" evidence="1">
    <location>
        <begin position="65"/>
        <end position="75"/>
    </location>
</feature>
<accession>A0AAV0LYK6</accession>